<name>Q5Z6V0_ORYSJ</name>
<reference evidence="3" key="1">
    <citation type="journal article" date="2005" name="Nature">
        <title>The map-based sequence of the rice genome.</title>
        <authorList>
            <consortium name="International rice genome sequencing project (IRGSP)"/>
            <person name="Matsumoto T."/>
            <person name="Wu J."/>
            <person name="Kanamori H."/>
            <person name="Katayose Y."/>
            <person name="Fujisawa M."/>
            <person name="Namiki N."/>
            <person name="Mizuno H."/>
            <person name="Yamamoto K."/>
            <person name="Antonio B.A."/>
            <person name="Baba T."/>
            <person name="Sakata K."/>
            <person name="Nagamura Y."/>
            <person name="Aoki H."/>
            <person name="Arikawa K."/>
            <person name="Arita K."/>
            <person name="Bito T."/>
            <person name="Chiden Y."/>
            <person name="Fujitsuka N."/>
            <person name="Fukunaka R."/>
            <person name="Hamada M."/>
            <person name="Harada C."/>
            <person name="Hayashi A."/>
            <person name="Hijishita S."/>
            <person name="Honda M."/>
            <person name="Hosokawa S."/>
            <person name="Ichikawa Y."/>
            <person name="Idonuma A."/>
            <person name="Iijima M."/>
            <person name="Ikeda M."/>
            <person name="Ikeno M."/>
            <person name="Ito K."/>
            <person name="Ito S."/>
            <person name="Ito T."/>
            <person name="Ito Y."/>
            <person name="Ito Y."/>
            <person name="Iwabuchi A."/>
            <person name="Kamiya K."/>
            <person name="Karasawa W."/>
            <person name="Kurita K."/>
            <person name="Katagiri S."/>
            <person name="Kikuta A."/>
            <person name="Kobayashi H."/>
            <person name="Kobayashi N."/>
            <person name="Machita K."/>
            <person name="Maehara T."/>
            <person name="Masukawa M."/>
            <person name="Mizubayashi T."/>
            <person name="Mukai Y."/>
            <person name="Nagasaki H."/>
            <person name="Nagata Y."/>
            <person name="Naito S."/>
            <person name="Nakashima M."/>
            <person name="Nakama Y."/>
            <person name="Nakamichi Y."/>
            <person name="Nakamura M."/>
            <person name="Meguro A."/>
            <person name="Negishi M."/>
            <person name="Ohta I."/>
            <person name="Ohta T."/>
            <person name="Okamoto M."/>
            <person name="Ono N."/>
            <person name="Saji S."/>
            <person name="Sakaguchi M."/>
            <person name="Sakai K."/>
            <person name="Shibata M."/>
            <person name="Shimokawa T."/>
            <person name="Song J."/>
            <person name="Takazaki Y."/>
            <person name="Terasawa K."/>
            <person name="Tsugane M."/>
            <person name="Tsuji K."/>
            <person name="Ueda S."/>
            <person name="Waki K."/>
            <person name="Yamagata H."/>
            <person name="Yamamoto M."/>
            <person name="Yamamoto S."/>
            <person name="Yamane H."/>
            <person name="Yoshiki S."/>
            <person name="Yoshihara R."/>
            <person name="Yukawa K."/>
            <person name="Zhong H."/>
            <person name="Yano M."/>
            <person name="Yuan Q."/>
            <person name="Ouyang S."/>
            <person name="Liu J."/>
            <person name="Jones K.M."/>
            <person name="Gansberger K."/>
            <person name="Moffat K."/>
            <person name="Hill J."/>
            <person name="Bera J."/>
            <person name="Fadrosh D."/>
            <person name="Jin S."/>
            <person name="Johri S."/>
            <person name="Kim M."/>
            <person name="Overton L."/>
            <person name="Reardon M."/>
            <person name="Tsitrin T."/>
            <person name="Vuong H."/>
            <person name="Weaver B."/>
            <person name="Ciecko A."/>
            <person name="Tallon L."/>
            <person name="Jackson J."/>
            <person name="Pai G."/>
            <person name="Aken S.V."/>
            <person name="Utterback T."/>
            <person name="Reidmuller S."/>
            <person name="Feldblyum T."/>
            <person name="Hsiao J."/>
            <person name="Zismann V."/>
            <person name="Iobst S."/>
            <person name="de Vazeille A.R."/>
            <person name="Buell C.R."/>
            <person name="Ying K."/>
            <person name="Li Y."/>
            <person name="Lu T."/>
            <person name="Huang Y."/>
            <person name="Zhao Q."/>
            <person name="Feng Q."/>
            <person name="Zhang L."/>
            <person name="Zhu J."/>
            <person name="Weng Q."/>
            <person name="Mu J."/>
            <person name="Lu Y."/>
            <person name="Fan D."/>
            <person name="Liu Y."/>
            <person name="Guan J."/>
            <person name="Zhang Y."/>
            <person name="Yu S."/>
            <person name="Liu X."/>
            <person name="Zhang Y."/>
            <person name="Hong G."/>
            <person name="Han B."/>
            <person name="Choisne N."/>
            <person name="Demange N."/>
            <person name="Orjeda G."/>
            <person name="Samain S."/>
            <person name="Cattolico L."/>
            <person name="Pelletier E."/>
            <person name="Couloux A."/>
            <person name="Segurens B."/>
            <person name="Wincker P."/>
            <person name="D'Hont A."/>
            <person name="Scarpelli C."/>
            <person name="Weissenbach J."/>
            <person name="Salanoubat M."/>
            <person name="Quetier F."/>
            <person name="Yu Y."/>
            <person name="Kim H.R."/>
            <person name="Rambo T."/>
            <person name="Currie J."/>
            <person name="Collura K."/>
            <person name="Luo M."/>
            <person name="Yang T."/>
            <person name="Ammiraju J.S.S."/>
            <person name="Engler F."/>
            <person name="Soderlund C."/>
            <person name="Wing R.A."/>
            <person name="Palmer L.E."/>
            <person name="de la Bastide M."/>
            <person name="Spiegel L."/>
            <person name="Nascimento L."/>
            <person name="Zutavern T."/>
            <person name="O'Shaughnessy A."/>
            <person name="Dike S."/>
            <person name="Dedhia N."/>
            <person name="Preston R."/>
            <person name="Balija V."/>
            <person name="McCombie W.R."/>
            <person name="Chow T."/>
            <person name="Chen H."/>
            <person name="Chung M."/>
            <person name="Chen C."/>
            <person name="Shaw J."/>
            <person name="Wu H."/>
            <person name="Hsiao K."/>
            <person name="Chao Y."/>
            <person name="Chu M."/>
            <person name="Cheng C."/>
            <person name="Hour A."/>
            <person name="Lee P."/>
            <person name="Lin S."/>
            <person name="Lin Y."/>
            <person name="Liou J."/>
            <person name="Liu S."/>
            <person name="Hsing Y."/>
            <person name="Raghuvanshi S."/>
            <person name="Mohanty A."/>
            <person name="Bharti A.K."/>
            <person name="Gaur A."/>
            <person name="Gupta V."/>
            <person name="Kumar D."/>
            <person name="Ravi V."/>
            <person name="Vij S."/>
            <person name="Kapur A."/>
            <person name="Khurana P."/>
            <person name="Khurana P."/>
            <person name="Khurana J.P."/>
            <person name="Tyagi A.K."/>
            <person name="Gaikwad K."/>
            <person name="Singh A."/>
            <person name="Dalal V."/>
            <person name="Srivastava S."/>
            <person name="Dixit A."/>
            <person name="Pal A.K."/>
            <person name="Ghazi I.A."/>
            <person name="Yadav M."/>
            <person name="Pandit A."/>
            <person name="Bhargava A."/>
            <person name="Sureshbabu K."/>
            <person name="Batra K."/>
            <person name="Sharma T.R."/>
            <person name="Mohapatra T."/>
            <person name="Singh N.K."/>
            <person name="Messing J."/>
            <person name="Nelson A.B."/>
            <person name="Fuks G."/>
            <person name="Kavchok S."/>
            <person name="Keizer G."/>
            <person name="Linton E."/>
            <person name="Llaca V."/>
            <person name="Song R."/>
            <person name="Tanyolac B."/>
            <person name="Young S."/>
            <person name="Ho-Il K."/>
            <person name="Hahn J.H."/>
            <person name="Sangsakoo G."/>
            <person name="Vanavichit A."/>
            <person name="de Mattos Luiz.A.T."/>
            <person name="Zimmer P.D."/>
            <person name="Malone G."/>
            <person name="Dellagostin O."/>
            <person name="de Oliveira A.C."/>
            <person name="Bevan M."/>
            <person name="Bancroft I."/>
            <person name="Minx P."/>
            <person name="Cordum H."/>
            <person name="Wilson R."/>
            <person name="Cheng Z."/>
            <person name="Jin W."/>
            <person name="Jiang J."/>
            <person name="Leong S.A."/>
            <person name="Iwama H."/>
            <person name="Gojobori T."/>
            <person name="Itoh T."/>
            <person name="Niimura Y."/>
            <person name="Fujii Y."/>
            <person name="Habara T."/>
            <person name="Sakai H."/>
            <person name="Sato Y."/>
            <person name="Wilson G."/>
            <person name="Kumar K."/>
            <person name="McCouch S."/>
            <person name="Juretic N."/>
            <person name="Hoen D."/>
            <person name="Wright S."/>
            <person name="Bruskiewich R."/>
            <person name="Bureau T."/>
            <person name="Miyao A."/>
            <person name="Hirochika H."/>
            <person name="Nishikawa T."/>
            <person name="Kadowaki K."/>
            <person name="Sugiura M."/>
            <person name="Burr B."/>
            <person name="Sasaki T."/>
        </authorList>
    </citation>
    <scope>NUCLEOTIDE SEQUENCE [LARGE SCALE GENOMIC DNA]</scope>
    <source>
        <strain evidence="3">cv. Nipponbare</strain>
    </source>
</reference>
<dbReference type="AlphaFoldDB" id="Q5Z6V0"/>
<sequence length="103" mass="11120">MAGGPLPLPTPAARRRCHHPSPVAAAVTHHPSPLPTPVARRCWETPAAAATAHEKGRGGWDRRRGRRGSEEGVRRGSEDIRERESLGGVRSGFREGSCVTKKL</sequence>
<evidence type="ECO:0000313" key="2">
    <source>
        <dbReference type="EMBL" id="BAD54319.1"/>
    </source>
</evidence>
<protein>
    <submittedName>
        <fullName evidence="2">Uncharacterized protein</fullName>
    </submittedName>
</protein>
<proteinExistence type="predicted"/>
<dbReference type="Proteomes" id="UP000000763">
    <property type="component" value="Chromosome 6"/>
</dbReference>
<evidence type="ECO:0000313" key="3">
    <source>
        <dbReference type="Proteomes" id="UP000000763"/>
    </source>
</evidence>
<reference evidence="3" key="2">
    <citation type="journal article" date="2008" name="Nucleic Acids Res.">
        <title>The rice annotation project database (RAP-DB): 2008 update.</title>
        <authorList>
            <consortium name="The rice annotation project (RAP)"/>
        </authorList>
    </citation>
    <scope>GENOME REANNOTATION</scope>
    <source>
        <strain evidence="3">cv. Nipponbare</strain>
    </source>
</reference>
<gene>
    <name evidence="2" type="primary">P0551A03.23</name>
</gene>
<dbReference type="EMBL" id="AP004818">
    <property type="protein sequence ID" value="BAD54319.1"/>
    <property type="molecule type" value="Genomic_DNA"/>
</dbReference>
<evidence type="ECO:0000256" key="1">
    <source>
        <dbReference type="SAM" id="MobiDB-lite"/>
    </source>
</evidence>
<feature type="compositionally biased region" description="Pro residues" evidence="1">
    <location>
        <begin position="1"/>
        <end position="10"/>
    </location>
</feature>
<feature type="region of interest" description="Disordered" evidence="1">
    <location>
        <begin position="1"/>
        <end position="103"/>
    </location>
</feature>
<feature type="compositionally biased region" description="Basic and acidic residues" evidence="1">
    <location>
        <begin position="52"/>
        <end position="85"/>
    </location>
</feature>
<organism evidence="2 3">
    <name type="scientific">Oryza sativa subsp. japonica</name>
    <name type="common">Rice</name>
    <dbReference type="NCBI Taxonomy" id="39947"/>
    <lineage>
        <taxon>Eukaryota</taxon>
        <taxon>Viridiplantae</taxon>
        <taxon>Streptophyta</taxon>
        <taxon>Embryophyta</taxon>
        <taxon>Tracheophyta</taxon>
        <taxon>Spermatophyta</taxon>
        <taxon>Magnoliopsida</taxon>
        <taxon>Liliopsida</taxon>
        <taxon>Poales</taxon>
        <taxon>Poaceae</taxon>
        <taxon>BOP clade</taxon>
        <taxon>Oryzoideae</taxon>
        <taxon>Oryzeae</taxon>
        <taxon>Oryzinae</taxon>
        <taxon>Oryza</taxon>
        <taxon>Oryza sativa</taxon>
    </lineage>
</organism>
<accession>Q5Z6V0</accession>